<sequence length="348" mass="37503">MRVAVIGATGNVGTAILRRLAAARSGRGDLEVVGIARRIPDTSMPPYDDVEWHSVDIGDTGNVGRLTEALRGTDAVIHLTWLIQPNRDEAELHRVNVQGTENALAAAAAAGVRQFVCASSVGAYSPAPKDRLTDESWPARGIASSHYSRHKGEQEALLDRFELEYPEIAVARLRPGLIFSSDAGSEIGSYFVGRLIPKFFLNRLSLPLVPLPAEFVFQAVHADDIADAYWRVVDQRAEGAFNIAADPIITPELLAGVLGAKRVLNVPVKLVRAVVGLTWAAHLQATDPGWIDMAAGAPVMDTTRAREVLGWQPRRTSLESLKYVLDGMSAGDGVAGSPLLAPRNRQRA</sequence>
<comment type="caution">
    <text evidence="2">The sequence shown here is derived from an EMBL/GenBank/DDBJ whole genome shotgun (WGS) entry which is preliminary data.</text>
</comment>
<dbReference type="Pfam" id="PF01370">
    <property type="entry name" value="Epimerase"/>
    <property type="match status" value="1"/>
</dbReference>
<dbReference type="Proteomes" id="UP000326852">
    <property type="component" value="Unassembled WGS sequence"/>
</dbReference>
<organism evidence="2 3">
    <name type="scientific">Arthrobacter yangruifuii</name>
    <dbReference type="NCBI Taxonomy" id="2606616"/>
    <lineage>
        <taxon>Bacteria</taxon>
        <taxon>Bacillati</taxon>
        <taxon>Actinomycetota</taxon>
        <taxon>Actinomycetes</taxon>
        <taxon>Micrococcales</taxon>
        <taxon>Micrococcaceae</taxon>
        <taxon>Arthrobacter</taxon>
    </lineage>
</organism>
<dbReference type="AlphaFoldDB" id="A0A5N6MSA2"/>
<evidence type="ECO:0000313" key="2">
    <source>
        <dbReference type="EMBL" id="KAD4060069.1"/>
    </source>
</evidence>
<dbReference type="InterPro" id="IPR001509">
    <property type="entry name" value="Epimerase_deHydtase"/>
</dbReference>
<proteinExistence type="predicted"/>
<protein>
    <submittedName>
        <fullName evidence="2">NAD-dependent epimerase/dehydratase family protein</fullName>
    </submittedName>
</protein>
<evidence type="ECO:0000313" key="3">
    <source>
        <dbReference type="Proteomes" id="UP000326852"/>
    </source>
</evidence>
<dbReference type="SUPFAM" id="SSF51735">
    <property type="entry name" value="NAD(P)-binding Rossmann-fold domains"/>
    <property type="match status" value="1"/>
</dbReference>
<name>A0A5N6MSA2_9MICC</name>
<evidence type="ECO:0000259" key="1">
    <source>
        <dbReference type="Pfam" id="PF01370"/>
    </source>
</evidence>
<dbReference type="PANTHER" id="PTHR43245:SF52">
    <property type="entry name" value="NAD-DEPENDENT EPIMERASE_DEHYDRATASE"/>
    <property type="match status" value="1"/>
</dbReference>
<dbReference type="EMBL" id="VTFX01000001">
    <property type="protein sequence ID" value="KAD4060069.1"/>
    <property type="molecule type" value="Genomic_DNA"/>
</dbReference>
<dbReference type="RefSeq" id="WP_152271305.1">
    <property type="nucleotide sequence ID" value="NZ_VTFX01000001.1"/>
</dbReference>
<reference evidence="2 3" key="1">
    <citation type="submission" date="2019-08" db="EMBL/GenBank/DDBJ databases">
        <title>Arthrobacter sp. nov., isolated from plateau pika and Tibetan wild ass.</title>
        <authorList>
            <person name="Ge Y."/>
        </authorList>
    </citation>
    <scope>NUCLEOTIDE SEQUENCE [LARGE SCALE GENOMIC DNA]</scope>
    <source>
        <strain evidence="2 3">785</strain>
    </source>
</reference>
<gene>
    <name evidence="2" type="ORF">GD627_03080</name>
</gene>
<dbReference type="Gene3D" id="3.40.50.720">
    <property type="entry name" value="NAD(P)-binding Rossmann-like Domain"/>
    <property type="match status" value="1"/>
</dbReference>
<accession>A0A5N6MSA2</accession>
<feature type="domain" description="NAD-dependent epimerase/dehydratase" evidence="1">
    <location>
        <begin position="3"/>
        <end position="244"/>
    </location>
</feature>
<dbReference type="InterPro" id="IPR050177">
    <property type="entry name" value="Lipid_A_modif_metabolic_enz"/>
</dbReference>
<keyword evidence="3" id="KW-1185">Reference proteome</keyword>
<dbReference type="InterPro" id="IPR036291">
    <property type="entry name" value="NAD(P)-bd_dom_sf"/>
</dbReference>
<dbReference type="PANTHER" id="PTHR43245">
    <property type="entry name" value="BIFUNCTIONAL POLYMYXIN RESISTANCE PROTEIN ARNA"/>
    <property type="match status" value="1"/>
</dbReference>